<sequence>MRRILFAVLGYCAVLTFAACGNRQSGDKGQQPDSLQPKSVQAHSDSTPTAKTDEAKFRVAFAVFQQAVKNNDSAAIRKIIHFPLQTAKQWTNEDLKSMEIDKSAGIVHNTEFSEYYSNIFHPAVMRLIPKAGEENLQEIDDKMDEDYYNTLRQGTDKGAKLYEVYEQYPEKNGSSENFFAFVFARIGGEYRVVAYYAKWPVKG</sequence>
<evidence type="ECO:0000256" key="1">
    <source>
        <dbReference type="SAM" id="MobiDB-lite"/>
    </source>
</evidence>
<feature type="region of interest" description="Disordered" evidence="1">
    <location>
        <begin position="26"/>
        <end position="50"/>
    </location>
</feature>
<protein>
    <recommendedName>
        <fullName evidence="5">Gluconate 2-dehydrogenase subunit 3-like protein</fullName>
    </recommendedName>
</protein>
<accession>A0A327WJW1</accession>
<dbReference type="RefSeq" id="WP_111590736.1">
    <property type="nucleotide sequence ID" value="NZ_QLMA01000001.1"/>
</dbReference>
<name>A0A327WJW1_9BACT</name>
<reference evidence="3 4" key="1">
    <citation type="submission" date="2018-06" db="EMBL/GenBank/DDBJ databases">
        <title>Genomic Encyclopedia of Archaeal and Bacterial Type Strains, Phase II (KMG-II): from individual species to whole genera.</title>
        <authorList>
            <person name="Goeker M."/>
        </authorList>
    </citation>
    <scope>NUCLEOTIDE SEQUENCE [LARGE SCALE GENOMIC DNA]</scope>
    <source>
        <strain evidence="3 4">DSM 29821</strain>
    </source>
</reference>
<gene>
    <name evidence="3" type="ORF">CLV59_101849</name>
</gene>
<keyword evidence="4" id="KW-1185">Reference proteome</keyword>
<keyword evidence="2" id="KW-0732">Signal</keyword>
<proteinExistence type="predicted"/>
<evidence type="ECO:0008006" key="5">
    <source>
        <dbReference type="Google" id="ProtNLM"/>
    </source>
</evidence>
<dbReference type="AlphaFoldDB" id="A0A327WJW1"/>
<dbReference type="EMBL" id="QLMA01000001">
    <property type="protein sequence ID" value="RAJ88084.1"/>
    <property type="molecule type" value="Genomic_DNA"/>
</dbReference>
<evidence type="ECO:0000313" key="4">
    <source>
        <dbReference type="Proteomes" id="UP000249819"/>
    </source>
</evidence>
<dbReference type="Proteomes" id="UP000249819">
    <property type="component" value="Unassembled WGS sequence"/>
</dbReference>
<feature type="signal peptide" evidence="2">
    <location>
        <begin position="1"/>
        <end position="18"/>
    </location>
</feature>
<feature type="chain" id="PRO_5016386956" description="Gluconate 2-dehydrogenase subunit 3-like protein" evidence="2">
    <location>
        <begin position="19"/>
        <end position="203"/>
    </location>
</feature>
<dbReference type="OrthoDB" id="796239at2"/>
<evidence type="ECO:0000256" key="2">
    <source>
        <dbReference type="SAM" id="SignalP"/>
    </source>
</evidence>
<comment type="caution">
    <text evidence="3">The sequence shown here is derived from an EMBL/GenBank/DDBJ whole genome shotgun (WGS) entry which is preliminary data.</text>
</comment>
<evidence type="ECO:0000313" key="3">
    <source>
        <dbReference type="EMBL" id="RAJ88084.1"/>
    </source>
</evidence>
<dbReference type="PROSITE" id="PS51257">
    <property type="entry name" value="PROKAR_LIPOPROTEIN"/>
    <property type="match status" value="1"/>
</dbReference>
<organism evidence="3 4">
    <name type="scientific">Chitinophaga dinghuensis</name>
    <dbReference type="NCBI Taxonomy" id="1539050"/>
    <lineage>
        <taxon>Bacteria</taxon>
        <taxon>Pseudomonadati</taxon>
        <taxon>Bacteroidota</taxon>
        <taxon>Chitinophagia</taxon>
        <taxon>Chitinophagales</taxon>
        <taxon>Chitinophagaceae</taxon>
        <taxon>Chitinophaga</taxon>
    </lineage>
</organism>